<feature type="disulfide bond" evidence="4">
    <location>
        <begin position="193"/>
        <end position="236"/>
    </location>
</feature>
<dbReference type="Pfam" id="PF00084">
    <property type="entry name" value="Sushi"/>
    <property type="match status" value="3"/>
</dbReference>
<reference evidence="7" key="1">
    <citation type="submission" date="2025-08" db="UniProtKB">
        <authorList>
            <consortium name="Ensembl"/>
        </authorList>
    </citation>
    <scope>IDENTIFICATION</scope>
</reference>
<keyword evidence="3 4" id="KW-1015">Disulfide bond</keyword>
<dbReference type="InterPro" id="IPR035976">
    <property type="entry name" value="Sushi/SCR/CCP_sf"/>
</dbReference>
<feature type="domain" description="Sushi" evidence="6">
    <location>
        <begin position="75"/>
        <end position="125"/>
    </location>
</feature>
<feature type="signal peptide" evidence="5">
    <location>
        <begin position="1"/>
        <end position="20"/>
    </location>
</feature>
<proteinExistence type="predicted"/>
<gene>
    <name evidence="7" type="primary">LOC113407208</name>
</gene>
<dbReference type="SMART" id="SM00032">
    <property type="entry name" value="CCP"/>
    <property type="match status" value="3"/>
</dbReference>
<dbReference type="PROSITE" id="PS50923">
    <property type="entry name" value="SUSHI"/>
    <property type="match status" value="3"/>
</dbReference>
<accession>A0A674IUZ0</accession>
<evidence type="ECO:0000256" key="5">
    <source>
        <dbReference type="SAM" id="SignalP"/>
    </source>
</evidence>
<keyword evidence="2 5" id="KW-0732">Signal</keyword>
<dbReference type="Ensembl" id="ENSTMTT00000013206.1">
    <property type="protein sequence ID" value="ENSTMTP00000012765.1"/>
    <property type="gene ID" value="ENSTMTG00000009238.1"/>
</dbReference>
<sequence>MTQLGYIAILVLWACSIALAISCGNIENGSVKPRFFFQRRKRTFECNAGYIAENDNNSIECTSSGWSPVPRCIPIQCGRIENGKIVDKVEEKTTFQCNHGYKSENGINETTCTSEGWSPVPICIAPCIITRQQLETKKLLLSNGRRRTVLIQSDQTMEFLCGEHSDLKIPYPIKCVDGHMDLPTCISGTGEKCGRPPTIKNGDITTLSLKEYVFGSSVEYKCQHYYIIQGERKSYCYNGNWTKPPVCLEPCVITQEDMRSHNIDLKWASAQKLYVSHGAFVEFKCRSSLSPNSSNNHRVQCNAGQIPYPQCT</sequence>
<dbReference type="PANTHER" id="PTHR45785">
    <property type="entry name" value="COMPLEMENT FACTOR H-RELATED"/>
    <property type="match status" value="1"/>
</dbReference>
<dbReference type="InterPro" id="IPR051503">
    <property type="entry name" value="ComplSys_Reg/VirEntry_Med"/>
</dbReference>
<evidence type="ECO:0000259" key="6">
    <source>
        <dbReference type="PROSITE" id="PS50923"/>
    </source>
</evidence>
<dbReference type="GeneTree" id="ENSGT00940000154967"/>
<feature type="domain" description="Sushi" evidence="6">
    <location>
        <begin position="191"/>
        <end position="249"/>
    </location>
</feature>
<evidence type="ECO:0000313" key="8">
    <source>
        <dbReference type="Proteomes" id="UP000472274"/>
    </source>
</evidence>
<evidence type="ECO:0000256" key="3">
    <source>
        <dbReference type="ARBA" id="ARBA00023157"/>
    </source>
</evidence>
<dbReference type="Gene3D" id="2.10.70.10">
    <property type="entry name" value="Complement Module, domain 1"/>
    <property type="match status" value="5"/>
</dbReference>
<evidence type="ECO:0000313" key="7">
    <source>
        <dbReference type="Ensembl" id="ENSTMTP00000012765.1"/>
    </source>
</evidence>
<dbReference type="SUPFAM" id="SSF57535">
    <property type="entry name" value="Complement control module/SCR domain"/>
    <property type="match status" value="5"/>
</dbReference>
<feature type="chain" id="PRO_5025443415" description="Sushi domain-containing protein" evidence="5">
    <location>
        <begin position="21"/>
        <end position="312"/>
    </location>
</feature>
<dbReference type="FunFam" id="2.10.70.10:FF:000026">
    <property type="entry name" value="Complement inhibitory factor H"/>
    <property type="match status" value="1"/>
</dbReference>
<evidence type="ECO:0000256" key="2">
    <source>
        <dbReference type="ARBA" id="ARBA00022729"/>
    </source>
</evidence>
<protein>
    <recommendedName>
        <fullName evidence="6">Sushi domain-containing protein</fullName>
    </recommendedName>
</protein>
<comment type="caution">
    <text evidence="4">Lacks conserved residue(s) required for the propagation of feature annotation.</text>
</comment>
<dbReference type="CDD" id="cd00033">
    <property type="entry name" value="CCP"/>
    <property type="match status" value="2"/>
</dbReference>
<evidence type="ECO:0000256" key="4">
    <source>
        <dbReference type="PROSITE-ProRule" id="PRU00302"/>
    </source>
</evidence>
<dbReference type="InParanoid" id="A0A674IUZ0"/>
<keyword evidence="1 4" id="KW-0768">Sushi</keyword>
<dbReference type="AlphaFoldDB" id="A0A674IUZ0"/>
<reference evidence="7" key="2">
    <citation type="submission" date="2025-09" db="UniProtKB">
        <authorList>
            <consortium name="Ensembl"/>
        </authorList>
    </citation>
    <scope>IDENTIFICATION</scope>
</reference>
<name>A0A674IUZ0_9SAUR</name>
<dbReference type="PANTHER" id="PTHR45785:SF7">
    <property type="entry name" value="COMPLEMENT FACTOR H"/>
    <property type="match status" value="1"/>
</dbReference>
<organism evidence="7 8">
    <name type="scientific">Terrapene triunguis</name>
    <name type="common">Three-toed box turtle</name>
    <dbReference type="NCBI Taxonomy" id="2587831"/>
    <lineage>
        <taxon>Eukaryota</taxon>
        <taxon>Metazoa</taxon>
        <taxon>Chordata</taxon>
        <taxon>Craniata</taxon>
        <taxon>Vertebrata</taxon>
        <taxon>Euteleostomi</taxon>
        <taxon>Archelosauria</taxon>
        <taxon>Testudinata</taxon>
        <taxon>Testudines</taxon>
        <taxon>Cryptodira</taxon>
        <taxon>Durocryptodira</taxon>
        <taxon>Testudinoidea</taxon>
        <taxon>Emydidae</taxon>
        <taxon>Terrapene</taxon>
    </lineage>
</organism>
<dbReference type="Proteomes" id="UP000472274">
    <property type="component" value="Unplaced"/>
</dbReference>
<feature type="domain" description="Sushi" evidence="6">
    <location>
        <begin position="21"/>
        <end position="74"/>
    </location>
</feature>
<keyword evidence="8" id="KW-1185">Reference proteome</keyword>
<evidence type="ECO:0000256" key="1">
    <source>
        <dbReference type="ARBA" id="ARBA00022659"/>
    </source>
</evidence>
<dbReference type="InterPro" id="IPR000436">
    <property type="entry name" value="Sushi_SCR_CCP_dom"/>
</dbReference>